<keyword evidence="5" id="KW-0148">Chlorophyll</keyword>
<evidence type="ECO:0000256" key="4">
    <source>
        <dbReference type="ARBA" id="ARBA00022640"/>
    </source>
</evidence>
<comment type="subcellular location">
    <subcellularLocation>
        <location evidence="1">Plastid</location>
        <location evidence="1">Chloroplast</location>
    </subcellularLocation>
</comment>
<accession>A0A7S4B7A7</accession>
<dbReference type="GO" id="GO:0009507">
    <property type="term" value="C:chloroplast"/>
    <property type="evidence" value="ECO:0007669"/>
    <property type="project" value="UniProtKB-SubCell"/>
</dbReference>
<keyword evidence="5" id="KW-0157">Chromophore</keyword>
<evidence type="ECO:0000256" key="5">
    <source>
        <dbReference type="PIRSR" id="PIRSR601344-1"/>
    </source>
</evidence>
<dbReference type="Gene3D" id="1.10.3460.10">
    <property type="entry name" value="Chlorophyll a/b binding protein domain"/>
    <property type="match status" value="1"/>
</dbReference>
<feature type="binding site" evidence="5">
    <location>
        <position position="207"/>
    </location>
    <ligand>
        <name>chlorophyll a</name>
        <dbReference type="ChEBI" id="CHEBI:58416"/>
        <label>1</label>
    </ligand>
</feature>
<protein>
    <submittedName>
        <fullName evidence="6">Uncharacterized protein</fullName>
    </submittedName>
</protein>
<feature type="binding site" evidence="5">
    <location>
        <position position="76"/>
    </location>
    <ligand>
        <name>chlorophyll a</name>
        <dbReference type="ChEBI" id="CHEBI:58416"/>
        <label>1</label>
    </ligand>
</feature>
<keyword evidence="4" id="KW-0934">Plastid</keyword>
<evidence type="ECO:0000313" key="6">
    <source>
        <dbReference type="EMBL" id="CAE0756712.1"/>
    </source>
</evidence>
<dbReference type="AlphaFoldDB" id="A0A7S4B7A7"/>
<feature type="binding site" evidence="5">
    <location>
        <position position="212"/>
    </location>
    <ligand>
        <name>chlorophyll a</name>
        <dbReference type="ChEBI" id="CHEBI:58416"/>
        <label>1</label>
    </ligand>
</feature>
<organism evidence="6">
    <name type="scientific">Chrysotila carterae</name>
    <name type="common">Marine alga</name>
    <name type="synonym">Syracosphaera carterae</name>
    <dbReference type="NCBI Taxonomy" id="13221"/>
    <lineage>
        <taxon>Eukaryota</taxon>
        <taxon>Haptista</taxon>
        <taxon>Haptophyta</taxon>
        <taxon>Prymnesiophyceae</taxon>
        <taxon>Isochrysidales</taxon>
        <taxon>Isochrysidaceae</taxon>
        <taxon>Chrysotila</taxon>
    </lineage>
</organism>
<reference evidence="6" key="1">
    <citation type="submission" date="2021-01" db="EMBL/GenBank/DDBJ databases">
        <authorList>
            <person name="Corre E."/>
            <person name="Pelletier E."/>
            <person name="Niang G."/>
            <person name="Scheremetjew M."/>
            <person name="Finn R."/>
            <person name="Kale V."/>
            <person name="Holt S."/>
            <person name="Cochrane G."/>
            <person name="Meng A."/>
            <person name="Brown T."/>
            <person name="Cohen L."/>
        </authorList>
    </citation>
    <scope>NUCLEOTIDE SEQUENCE</scope>
    <source>
        <strain evidence="6">CCMP645</strain>
    </source>
</reference>
<dbReference type="GO" id="GO:0016168">
    <property type="term" value="F:chlorophyll binding"/>
    <property type="evidence" value="ECO:0007669"/>
    <property type="project" value="UniProtKB-KW"/>
</dbReference>
<feature type="binding site" evidence="5">
    <location>
        <position position="73"/>
    </location>
    <ligand>
        <name>chlorophyll a</name>
        <dbReference type="ChEBI" id="CHEBI:58416"/>
        <label>1</label>
    </ligand>
</feature>
<dbReference type="GO" id="GO:0016020">
    <property type="term" value="C:membrane"/>
    <property type="evidence" value="ECO:0007669"/>
    <property type="project" value="InterPro"/>
</dbReference>
<feature type="binding site" description="axial binding residue" evidence="5">
    <location>
        <position position="78"/>
    </location>
    <ligand>
        <name>chlorophyll b</name>
        <dbReference type="ChEBI" id="CHEBI:61721"/>
        <label>1</label>
    </ligand>
    <ligandPart>
        <name>Mg</name>
        <dbReference type="ChEBI" id="CHEBI:25107"/>
    </ligandPart>
</feature>
<proteinExistence type="predicted"/>
<dbReference type="SUPFAM" id="SSF103511">
    <property type="entry name" value="Chlorophyll a-b binding protein"/>
    <property type="match status" value="2"/>
</dbReference>
<keyword evidence="3" id="KW-0602">Photosynthesis</keyword>
<evidence type="ECO:0000256" key="2">
    <source>
        <dbReference type="ARBA" id="ARBA00022528"/>
    </source>
</evidence>
<dbReference type="Pfam" id="PF00504">
    <property type="entry name" value="Chloroa_b-bind"/>
    <property type="match status" value="1"/>
</dbReference>
<keyword evidence="2" id="KW-0150">Chloroplast</keyword>
<name>A0A7S4B7A7_CHRCT</name>
<sequence length="244" mass="25989">MLSAALLIQPAASGFCPVQRPPPLRGPLRSKMATAAPFAFGLPGNLPPLGDFDPLNFLRGASREEVFRWRDCELVHGRIGMLASAGFIVQELWHPLFHSTRGVAFDQLQMAPPALLLAAAVAISTAEAARAGWLEPIQRRLQQLSSPAPVSADYSTAETAAESAETALESAAASAAAGLDEASQLRFDPFGLAPTEPQTMRAMEERELSHGRLGMLAAAGFVAQELATGDTWGVFWEISDSLHS</sequence>
<dbReference type="GO" id="GO:0009765">
    <property type="term" value="P:photosynthesis, light harvesting"/>
    <property type="evidence" value="ECO:0007669"/>
    <property type="project" value="InterPro"/>
</dbReference>
<evidence type="ECO:0000256" key="1">
    <source>
        <dbReference type="ARBA" id="ARBA00004229"/>
    </source>
</evidence>
<dbReference type="InterPro" id="IPR022796">
    <property type="entry name" value="Chloroa_b-bind"/>
</dbReference>
<feature type="binding site" evidence="5">
    <location>
        <position position="224"/>
    </location>
    <ligand>
        <name>chlorophyll a</name>
        <dbReference type="ChEBI" id="CHEBI:58416"/>
        <label>1</label>
    </ligand>
</feature>
<gene>
    <name evidence="6" type="ORF">PCAR00345_LOCUS9306</name>
</gene>
<dbReference type="PANTHER" id="PTHR21649">
    <property type="entry name" value="CHLOROPHYLL A/B BINDING PROTEIN"/>
    <property type="match status" value="1"/>
</dbReference>
<evidence type="ECO:0000256" key="3">
    <source>
        <dbReference type="ARBA" id="ARBA00022531"/>
    </source>
</evidence>
<dbReference type="EMBL" id="HBIZ01015111">
    <property type="protein sequence ID" value="CAE0756712.1"/>
    <property type="molecule type" value="Transcribed_RNA"/>
</dbReference>
<feature type="binding site" description="axial binding residue" evidence="5">
    <location>
        <position position="138"/>
    </location>
    <ligand>
        <name>chlorophyll b</name>
        <dbReference type="ChEBI" id="CHEBI:61721"/>
        <label>1</label>
    </ligand>
    <ligandPart>
        <name>Mg</name>
        <dbReference type="ChEBI" id="CHEBI:25107"/>
    </ligandPart>
</feature>
<feature type="binding site" evidence="5">
    <location>
        <position position="168"/>
    </location>
    <ligand>
        <name>chlorophyll b</name>
        <dbReference type="ChEBI" id="CHEBI:61721"/>
        <label>4</label>
    </ligand>
</feature>
<dbReference type="InterPro" id="IPR001344">
    <property type="entry name" value="Chloro_AB-bd_pln"/>
</dbReference>